<dbReference type="Proteomes" id="UP000014074">
    <property type="component" value="Unassembled WGS sequence"/>
</dbReference>
<protein>
    <submittedName>
        <fullName evidence="1">Uncharacterized protein</fullName>
    </submittedName>
</protein>
<proteinExistence type="predicted"/>
<dbReference type="RefSeq" id="XP_007916766.1">
    <property type="nucleotide sequence ID" value="XM_007918575.1"/>
</dbReference>
<dbReference type="EMBL" id="KB933216">
    <property type="protein sequence ID" value="EON98445.1"/>
    <property type="molecule type" value="Genomic_DNA"/>
</dbReference>
<organism evidence="1 2">
    <name type="scientific">Phaeoacremonium minimum (strain UCR-PA7)</name>
    <name type="common">Esca disease fungus</name>
    <name type="synonym">Togninia minima</name>
    <dbReference type="NCBI Taxonomy" id="1286976"/>
    <lineage>
        <taxon>Eukaryota</taxon>
        <taxon>Fungi</taxon>
        <taxon>Dikarya</taxon>
        <taxon>Ascomycota</taxon>
        <taxon>Pezizomycotina</taxon>
        <taxon>Sordariomycetes</taxon>
        <taxon>Sordariomycetidae</taxon>
        <taxon>Togniniales</taxon>
        <taxon>Togniniaceae</taxon>
        <taxon>Phaeoacremonium</taxon>
    </lineage>
</organism>
<reference evidence="2" key="1">
    <citation type="journal article" date="2013" name="Genome Announc.">
        <title>Draft genome sequence of the ascomycete Phaeoacremonium aleophilum strain UCR-PA7, a causal agent of the esca disease complex in grapevines.</title>
        <authorList>
            <person name="Blanco-Ulate B."/>
            <person name="Rolshausen P."/>
            <person name="Cantu D."/>
        </authorList>
    </citation>
    <scope>NUCLEOTIDE SEQUENCE [LARGE SCALE GENOMIC DNA]</scope>
    <source>
        <strain evidence="2">UCR-PA7</strain>
    </source>
</reference>
<dbReference type="KEGG" id="tmn:UCRPA7_6033"/>
<accession>R8BGI3</accession>
<dbReference type="eggNOG" id="ENOG502RNTP">
    <property type="taxonomic scope" value="Eukaryota"/>
</dbReference>
<dbReference type="AlphaFoldDB" id="R8BGI3"/>
<dbReference type="GeneID" id="19326649"/>
<name>R8BGI3_PHAM7</name>
<gene>
    <name evidence="1" type="ORF">UCRPA7_6033</name>
</gene>
<dbReference type="OrthoDB" id="5234692at2759"/>
<evidence type="ECO:0000313" key="1">
    <source>
        <dbReference type="EMBL" id="EON98445.1"/>
    </source>
</evidence>
<keyword evidence="2" id="KW-1185">Reference proteome</keyword>
<dbReference type="HOGENOM" id="CLU_501715_0_0_1"/>
<evidence type="ECO:0000313" key="2">
    <source>
        <dbReference type="Proteomes" id="UP000014074"/>
    </source>
</evidence>
<sequence>MEPITILSVVSTTLSLLNLIKTNVATLYADTIDWREYTVWNETRRDRLKVVSNLLLKWHRRWMIWTDDTTLVESFWNEDGAKAVLRSLKLVQEAIALLDKLLRECELSGLNAIERRLKKAGHIAIKFGARLDKQMSLVDTRMALLNSTSDYQFLEIKDRRDPTNPDASLETLRIHNLGHSQQLVDLAWDTFQTTNELYNCCVRRPIVLDLQLELNVFGPDIKKTDRISPDKLAAAGSPPTSWIGREEATARSVADRTIRYTFLVRDPPESEAWVRIRVTADNALNATTCKPTVLSAVRAVRERNGSTYFGMELNINSAKVLVREEFGKIQGTIPEPEPLRVVLGRSADRLPEIVRIKLALDLTQFGLLFFKTDWIHTLDRCNVHGLKITSSRMEDPDEELYKFTLKCPNPDKPKYSADHPNDPPCWCTIRDGTYDYVSGALKDYPLFFLGLMLIELVLGTPINEVRLPGNVAWVNSTTITYVDEGIAHRPLKSRTIQELQGILNGSGEGFYKAVKFCIESDWTKDTVPREKMQKDFFFDVICP</sequence>